<comment type="caution">
    <text evidence="2">The sequence shown here is derived from an EMBL/GenBank/DDBJ whole genome shotgun (WGS) entry which is preliminary data.</text>
</comment>
<sequence length="110" mass="12530">MKIVAVLPPVDELMEPSPNYLFNVEKAYNLYDYFKDKDHEFVVVSDTDESLEPHLEDMSVIICSPFYPFYLTEDRVQRSPNLKLAITAGVGSDHFDLEACAARNITVVEV</sequence>
<dbReference type="Gene3D" id="3.40.50.720">
    <property type="entry name" value="NAD(P)-binding Rossmann-like Domain"/>
    <property type="match status" value="1"/>
</dbReference>
<dbReference type="InterPro" id="IPR006139">
    <property type="entry name" value="D-isomer_2_OHA_DH_cat_dom"/>
</dbReference>
<keyword evidence="3" id="KW-1185">Reference proteome</keyword>
<proteinExistence type="predicted"/>
<feature type="domain" description="D-isomer specific 2-hydroxyacid dehydrogenase catalytic" evidence="1">
    <location>
        <begin position="32"/>
        <end position="110"/>
    </location>
</feature>
<organism evidence="2 3">
    <name type="scientific">Pseudogracilibacillus auburnensis</name>
    <dbReference type="NCBI Taxonomy" id="1494959"/>
    <lineage>
        <taxon>Bacteria</taxon>
        <taxon>Bacillati</taxon>
        <taxon>Bacillota</taxon>
        <taxon>Bacilli</taxon>
        <taxon>Bacillales</taxon>
        <taxon>Bacillaceae</taxon>
        <taxon>Pseudogracilibacillus</taxon>
    </lineage>
</organism>
<dbReference type="GO" id="GO:0016616">
    <property type="term" value="F:oxidoreductase activity, acting on the CH-OH group of donors, NAD or NADP as acceptor"/>
    <property type="evidence" value="ECO:0007669"/>
    <property type="project" value="InterPro"/>
</dbReference>
<accession>A0A2V3W1T9</accession>
<name>A0A2V3W1T9_9BACI</name>
<evidence type="ECO:0000313" key="3">
    <source>
        <dbReference type="Proteomes" id="UP000247978"/>
    </source>
</evidence>
<dbReference type="Pfam" id="PF00389">
    <property type="entry name" value="2-Hacid_dh"/>
    <property type="match status" value="1"/>
</dbReference>
<dbReference type="Proteomes" id="UP000247978">
    <property type="component" value="Unassembled WGS sequence"/>
</dbReference>
<evidence type="ECO:0000313" key="2">
    <source>
        <dbReference type="EMBL" id="PXW87134.1"/>
    </source>
</evidence>
<gene>
    <name evidence="2" type="ORF">DFR56_106204</name>
</gene>
<reference evidence="2 3" key="1">
    <citation type="submission" date="2018-05" db="EMBL/GenBank/DDBJ databases">
        <title>Genomic Encyclopedia of Type Strains, Phase IV (KMG-IV): sequencing the most valuable type-strain genomes for metagenomic binning, comparative biology and taxonomic classification.</title>
        <authorList>
            <person name="Goeker M."/>
        </authorList>
    </citation>
    <scope>NUCLEOTIDE SEQUENCE [LARGE SCALE GENOMIC DNA]</scope>
    <source>
        <strain evidence="2 3">DSM 28556</strain>
    </source>
</reference>
<protein>
    <submittedName>
        <fullName evidence="2">D-isomer specific 2-hydroxyacid dehydrogenase-like protein</fullName>
    </submittedName>
</protein>
<dbReference type="OrthoDB" id="9805416at2"/>
<dbReference type="EMBL" id="QJJQ01000006">
    <property type="protein sequence ID" value="PXW87134.1"/>
    <property type="molecule type" value="Genomic_DNA"/>
</dbReference>
<evidence type="ECO:0000259" key="1">
    <source>
        <dbReference type="Pfam" id="PF00389"/>
    </source>
</evidence>
<dbReference type="RefSeq" id="WP_110395359.1">
    <property type="nucleotide sequence ID" value="NZ_JADIJL010000022.1"/>
</dbReference>
<dbReference type="AlphaFoldDB" id="A0A2V3W1T9"/>
<dbReference type="SUPFAM" id="SSF52283">
    <property type="entry name" value="Formate/glycerate dehydrogenase catalytic domain-like"/>
    <property type="match status" value="1"/>
</dbReference>
<dbReference type="GO" id="GO:0051287">
    <property type="term" value="F:NAD binding"/>
    <property type="evidence" value="ECO:0007669"/>
    <property type="project" value="InterPro"/>
</dbReference>